<dbReference type="EMBL" id="CP078077">
    <property type="protein sequence ID" value="UPL14113.1"/>
    <property type="molecule type" value="Genomic_DNA"/>
</dbReference>
<name>A0ABY4IS29_9MICO</name>
<organism evidence="3 4">
    <name type="scientific">Microbacterium galbinum</name>
    <dbReference type="NCBI Taxonomy" id="2851646"/>
    <lineage>
        <taxon>Bacteria</taxon>
        <taxon>Bacillati</taxon>
        <taxon>Actinomycetota</taxon>
        <taxon>Actinomycetes</taxon>
        <taxon>Micrococcales</taxon>
        <taxon>Microbacteriaceae</taxon>
        <taxon>Microbacterium</taxon>
    </lineage>
</organism>
<feature type="region of interest" description="Disordered" evidence="1">
    <location>
        <begin position="24"/>
        <end position="56"/>
    </location>
</feature>
<feature type="compositionally biased region" description="Low complexity" evidence="1">
    <location>
        <begin position="30"/>
        <end position="49"/>
    </location>
</feature>
<accession>A0ABY4IS29</accession>
<evidence type="ECO:0000256" key="1">
    <source>
        <dbReference type="SAM" id="MobiDB-lite"/>
    </source>
</evidence>
<proteinExistence type="predicted"/>
<keyword evidence="4" id="KW-1185">Reference proteome</keyword>
<keyword evidence="2" id="KW-0732">Signal</keyword>
<reference evidence="3 4" key="1">
    <citation type="submission" date="2021-06" db="EMBL/GenBank/DDBJ databases">
        <title>Genome-based taxonomic framework of Microbacterium strains isolated from marine environment, the description of four new species and reclassification of four preexisting species.</title>
        <authorList>
            <person name="Lee S.D."/>
            <person name="Kim S.-M."/>
            <person name="Byeon Y.-S."/>
            <person name="Yang H.L."/>
            <person name="Kim I.S."/>
        </authorList>
    </citation>
    <scope>NUCLEOTIDE SEQUENCE [LARGE SCALE GENOMIC DNA]</scope>
    <source>
        <strain evidence="3 4">SSW1-36</strain>
    </source>
</reference>
<dbReference type="Proteomes" id="UP000831963">
    <property type="component" value="Chromosome"/>
</dbReference>
<evidence type="ECO:0000313" key="3">
    <source>
        <dbReference type="EMBL" id="UPL14113.1"/>
    </source>
</evidence>
<feature type="signal peptide" evidence="2">
    <location>
        <begin position="1"/>
        <end position="25"/>
    </location>
</feature>
<evidence type="ECO:0000313" key="4">
    <source>
        <dbReference type="Proteomes" id="UP000831963"/>
    </source>
</evidence>
<evidence type="ECO:0008006" key="5">
    <source>
        <dbReference type="Google" id="ProtNLM"/>
    </source>
</evidence>
<evidence type="ECO:0000256" key="2">
    <source>
        <dbReference type="SAM" id="SignalP"/>
    </source>
</evidence>
<dbReference type="PROSITE" id="PS51257">
    <property type="entry name" value="PROKAR_LIPOPROTEIN"/>
    <property type="match status" value="1"/>
</dbReference>
<dbReference type="RefSeq" id="WP_247957236.1">
    <property type="nucleotide sequence ID" value="NZ_CP078077.1"/>
</dbReference>
<sequence>MRVNMWKAGAVVAAAILLAGCSAPSGNGNESKPSSTSSSSSSEETSTASDCPELKEGETVDIADLSTCSADRMKESAGYAATSTTMGMVSTARYDSANDATEVISDMGSMIIIGDDTWVKSPTSEWQVADPNASDPVIAALSTAAQNAASLDPATAAAALSGEFTVTGTGERLGQKVYLVTGTAETQGVEVDATFEVTADYIMLATSTKTEVQGQAIESVLEITDWDVKQDIVAPI</sequence>
<protein>
    <recommendedName>
        <fullName evidence="5">LppX_LprAFG lipoprotein</fullName>
    </recommendedName>
</protein>
<feature type="chain" id="PRO_5045700270" description="LppX_LprAFG lipoprotein" evidence="2">
    <location>
        <begin position="26"/>
        <end position="236"/>
    </location>
</feature>
<gene>
    <name evidence="3" type="ORF">KV396_06335</name>
</gene>